<feature type="domain" description="Helicase HerA central" evidence="1">
    <location>
        <begin position="244"/>
        <end position="373"/>
    </location>
</feature>
<dbReference type="AlphaFoldDB" id="A0A2R7Y8Q0"/>
<dbReference type="SUPFAM" id="SSF52540">
    <property type="entry name" value="P-loop containing nucleoside triphosphate hydrolases"/>
    <property type="match status" value="1"/>
</dbReference>
<organism evidence="2 3">
    <name type="scientific">Zestosphaera tikiterensis</name>
    <dbReference type="NCBI Taxonomy" id="1973259"/>
    <lineage>
        <taxon>Archaea</taxon>
        <taxon>Thermoproteota</taxon>
        <taxon>Thermoprotei</taxon>
        <taxon>Desulfurococcales</taxon>
        <taxon>Desulfurococcaceae</taxon>
        <taxon>Zestosphaera</taxon>
    </lineage>
</organism>
<sequence>MLLRIERRLSRDYFKWIIRRFVKLKEVVKGRSDVKCYEKVIKVVDLPVSLLDLDPQDLQHFMLSYLNSINLGFSIEIRSLISPVRNEDFIEKLNRRIETLELVLNSNPANEALRSRLRILRKIRDIALKGFPPLKIETEFILKECGEDSSKAYANLNSKVEALVKSLNSLGVKTVVSNNKLNSLKNLTKLFKGVFKSVNLTLMTLNPASFMLLPFMLSDGFNEVRGNFEGVEVLLGTHLIRKTLVFWNVDNAVSPHIVVVGPTGSGKTEFFVELVERFYGLHGIPSLIVDIKNEYSTRLSRRQVPYKVLTLGNDIALGLCNLVQDEYSEVKASSITDLITNAYALSEEVASALNELLTYSLSSCDNYVLNAIQNLALVRDPYIRFKLSKVLSELSIYEVGEPLFNRLRFFLNGYEDKVLILNLSKAFFSNVNVLNLAVLSLLKSVKKALLLRGVNEIPHNPDTLKFLVFDEAWIYSTKLRDEVEGLIRYLRSYGLIIGIATQHPQDLISLGEVIVGNAGLFVAMGSNDLSYWKHVKRYVRIEDKDVSYYCTSLRRGEAICRLAGSKGMPIDLTASTR</sequence>
<proteinExistence type="predicted"/>
<name>A0A2R7Y8Q0_9CREN</name>
<dbReference type="PANTHER" id="PTHR30121">
    <property type="entry name" value="UNCHARACTERIZED PROTEIN YJGR-RELATED"/>
    <property type="match status" value="1"/>
</dbReference>
<dbReference type="Pfam" id="PF01935">
    <property type="entry name" value="DUF87"/>
    <property type="match status" value="1"/>
</dbReference>
<protein>
    <recommendedName>
        <fullName evidence="1">Helicase HerA central domain-containing protein</fullName>
    </recommendedName>
</protein>
<dbReference type="InterPro" id="IPR051162">
    <property type="entry name" value="T4SS_component"/>
</dbReference>
<reference evidence="2" key="1">
    <citation type="submission" date="2017-04" db="EMBL/GenBank/DDBJ databases">
        <authorList>
            <person name="Afonso C.L."/>
            <person name="Miller P.J."/>
            <person name="Scott M.A."/>
            <person name="Spackman E."/>
            <person name="Goraichik I."/>
            <person name="Dimitrov K.M."/>
            <person name="Suarez D.L."/>
            <person name="Swayne D.E."/>
        </authorList>
    </citation>
    <scope>NUCLEOTIDE SEQUENCE</scope>
    <source>
        <strain evidence="2">NZ3</strain>
    </source>
</reference>
<evidence type="ECO:0000313" key="3">
    <source>
        <dbReference type="Proteomes" id="UP000244093"/>
    </source>
</evidence>
<dbReference type="PANTHER" id="PTHR30121:SF6">
    <property type="entry name" value="SLR6007 PROTEIN"/>
    <property type="match status" value="1"/>
</dbReference>
<gene>
    <name evidence="2" type="ORF">B7O98_02010</name>
</gene>
<dbReference type="InterPro" id="IPR027417">
    <property type="entry name" value="P-loop_NTPase"/>
</dbReference>
<dbReference type="Proteomes" id="UP000244093">
    <property type="component" value="Unassembled WGS sequence"/>
</dbReference>
<evidence type="ECO:0000259" key="1">
    <source>
        <dbReference type="Pfam" id="PF01935"/>
    </source>
</evidence>
<dbReference type="InterPro" id="IPR002789">
    <property type="entry name" value="HerA_central"/>
</dbReference>
<comment type="caution">
    <text evidence="2">The sequence shown here is derived from an EMBL/GenBank/DDBJ whole genome shotgun (WGS) entry which is preliminary data.</text>
</comment>
<dbReference type="Gene3D" id="3.40.50.300">
    <property type="entry name" value="P-loop containing nucleotide triphosphate hydrolases"/>
    <property type="match status" value="2"/>
</dbReference>
<dbReference type="EMBL" id="NBVN01000002">
    <property type="protein sequence ID" value="PUA33232.1"/>
    <property type="molecule type" value="Genomic_DNA"/>
</dbReference>
<evidence type="ECO:0000313" key="2">
    <source>
        <dbReference type="EMBL" id="PUA33232.1"/>
    </source>
</evidence>
<reference evidence="2" key="2">
    <citation type="journal article" date="2018" name="Syst. Appl. Microbiol.">
        <title>A new symbiotic nanoarchaeote (Candidatus Nanoclepta minutus) and its host (Zestosphaera tikiterensis gen. nov., sp. nov.) from a New Zealand hot spring.</title>
        <authorList>
            <person name="St John E."/>
            <person name="Liu Y."/>
            <person name="Podar M."/>
            <person name="Stott M.B."/>
            <person name="Meneghin J."/>
            <person name="Chen Z."/>
            <person name="Lagutin K."/>
            <person name="Mitchell K."/>
            <person name="Reysenbach A.L."/>
        </authorList>
    </citation>
    <scope>NUCLEOTIDE SEQUENCE [LARGE SCALE GENOMIC DNA]</scope>
    <source>
        <strain evidence="2">NZ3</strain>
    </source>
</reference>
<accession>A0A2R7Y8Q0</accession>